<accession>A0A4Y2USZ8</accession>
<gene>
    <name evidence="1" type="ORF">AVEN_16365_1</name>
</gene>
<keyword evidence="2" id="KW-1185">Reference proteome</keyword>
<sequence>MIFHICEISENKSITKTITRLRTSHFKGMRIHGHVERTYAHCSHCPETELSPGHIFEYPAILRTWQDVCISLSDEVDSDKKQTPCHALGIAG</sequence>
<dbReference type="AlphaFoldDB" id="A0A4Y2USZ8"/>
<reference evidence="1 2" key="1">
    <citation type="journal article" date="2019" name="Sci. Rep.">
        <title>Orb-weaving spider Araneus ventricosus genome elucidates the spidroin gene catalogue.</title>
        <authorList>
            <person name="Kono N."/>
            <person name="Nakamura H."/>
            <person name="Ohtoshi R."/>
            <person name="Moran D.A.P."/>
            <person name="Shinohara A."/>
            <person name="Yoshida Y."/>
            <person name="Fujiwara M."/>
            <person name="Mori M."/>
            <person name="Tomita M."/>
            <person name="Arakawa K."/>
        </authorList>
    </citation>
    <scope>NUCLEOTIDE SEQUENCE [LARGE SCALE GENOMIC DNA]</scope>
</reference>
<organism evidence="1 2">
    <name type="scientific">Araneus ventricosus</name>
    <name type="common">Orbweaver spider</name>
    <name type="synonym">Epeira ventricosa</name>
    <dbReference type="NCBI Taxonomy" id="182803"/>
    <lineage>
        <taxon>Eukaryota</taxon>
        <taxon>Metazoa</taxon>
        <taxon>Ecdysozoa</taxon>
        <taxon>Arthropoda</taxon>
        <taxon>Chelicerata</taxon>
        <taxon>Arachnida</taxon>
        <taxon>Araneae</taxon>
        <taxon>Araneomorphae</taxon>
        <taxon>Entelegynae</taxon>
        <taxon>Araneoidea</taxon>
        <taxon>Araneidae</taxon>
        <taxon>Araneus</taxon>
    </lineage>
</organism>
<comment type="caution">
    <text evidence="1">The sequence shown here is derived from an EMBL/GenBank/DDBJ whole genome shotgun (WGS) entry which is preliminary data.</text>
</comment>
<evidence type="ECO:0000313" key="1">
    <source>
        <dbReference type="EMBL" id="GBO14587.1"/>
    </source>
</evidence>
<dbReference type="Proteomes" id="UP000499080">
    <property type="component" value="Unassembled WGS sequence"/>
</dbReference>
<proteinExistence type="predicted"/>
<name>A0A4Y2USZ8_ARAVE</name>
<evidence type="ECO:0000313" key="2">
    <source>
        <dbReference type="Proteomes" id="UP000499080"/>
    </source>
</evidence>
<feature type="non-terminal residue" evidence="1">
    <location>
        <position position="92"/>
    </location>
</feature>
<protein>
    <submittedName>
        <fullName evidence="1">Uncharacterized protein</fullName>
    </submittedName>
</protein>
<dbReference type="EMBL" id="BGPR01038718">
    <property type="protein sequence ID" value="GBO14587.1"/>
    <property type="molecule type" value="Genomic_DNA"/>
</dbReference>
<dbReference type="OrthoDB" id="6562203at2759"/>